<evidence type="ECO:0008006" key="4">
    <source>
        <dbReference type="Google" id="ProtNLM"/>
    </source>
</evidence>
<dbReference type="InterPro" id="IPR027897">
    <property type="entry name" value="DUF4559"/>
</dbReference>
<evidence type="ECO:0000313" key="2">
    <source>
        <dbReference type="EMBL" id="RMX56032.1"/>
    </source>
</evidence>
<dbReference type="OrthoDB" id="5946080at2759"/>
<accession>A0A3M6UQV5</accession>
<feature type="non-terminal residue" evidence="2">
    <location>
        <position position="898"/>
    </location>
</feature>
<reference evidence="2 3" key="1">
    <citation type="journal article" date="2018" name="Sci. Rep.">
        <title>Comparative analysis of the Pocillopora damicornis genome highlights role of immune system in coral evolution.</title>
        <authorList>
            <person name="Cunning R."/>
            <person name="Bay R.A."/>
            <person name="Gillette P."/>
            <person name="Baker A.C."/>
            <person name="Traylor-Knowles N."/>
        </authorList>
    </citation>
    <scope>NUCLEOTIDE SEQUENCE [LARGE SCALE GENOMIC DNA]</scope>
    <source>
        <strain evidence="2">RSMAS</strain>
        <tissue evidence="2">Whole animal</tissue>
    </source>
</reference>
<feature type="coiled-coil region" evidence="1">
    <location>
        <begin position="262"/>
        <end position="340"/>
    </location>
</feature>
<sequence>MAKVLASAMGKHTQNGFVPGAGETKVNAMASTSHSSAPAGPASEISIPKYSNWLTVGHALVNVLCKGLRPYVTREMDCLYKCIKNRVADLPDAGPCQCKTRTHKMEKCAWACELQFFHHRNKPHWKQSDPSKWADPDLGPWEIAKLYIPELSPGSIINGADDMDITGILNLMYWCNKFKILQTRVEETRKARNTKWAHVPKLELTDEERKAVLDAVEKLLEDSALADDSAAKKARDEILQLKCDLQTFDLQTFEHQVLIQHRNVTEKDVSNMKNELKILKRDQSKHNKRFRGRLEGRLRNMRMALENVDRRMQERESKHNKRLRMQFRRLRNTEKALENVNRGIQERVPLTKLVQNGMLFFGYCFIMCSEGLRARLFVPWLIILFLCNCFTSLDPRSFEYASVGPYQSIGCYKDFNDRAIPTLEGQDSILDGKYNARSNSIEKCYKAAKKRGFQVFAVQNGGWCASSAFAIGTFTRYGKSSACKSDGEGGPWANQVYYIKGYQAVGCYTDTSNRAVETLEGKDSILDGAYSSRVNPIAKCAVAAMRKGYNMFAVQDGGWCAASSTAPQTFDKYEKSTACKGDGKGGPWANNVYVVNPLVLPYETIGCFQDHDDRAIPTLEGQDPILDRDYKTRLDPISKCFQAAKKRGFRIFAIQDGGWCATSASAAKTFNRYGKSSACKSDGEGGPWANQVYYIKGYKAVGCYKNNSNDSLMDMVSSGIETLEGKDSSLDDAYNSRENPIANCAVAAMRNGYSMFAVQNGGWCAASAAALEIFDKYGESTDCEANGSGGPAAYNIYLLKGYVAVGCYIEKRDRAIDTLEGKDSILNDSYYSRENPIAKCAVAAMRKGYSIFAVQDGGLCAAGVSAPQKFDKYGKSPNCEVDGTGGPGAINVYLMKGK</sequence>
<keyword evidence="3" id="KW-1185">Reference proteome</keyword>
<comment type="caution">
    <text evidence="2">The sequence shown here is derived from an EMBL/GenBank/DDBJ whole genome shotgun (WGS) entry which is preliminary data.</text>
</comment>
<evidence type="ECO:0000256" key="1">
    <source>
        <dbReference type="SAM" id="Coils"/>
    </source>
</evidence>
<gene>
    <name evidence="2" type="ORF">pdam_00017454</name>
</gene>
<name>A0A3M6UQV5_POCDA</name>
<dbReference type="AlphaFoldDB" id="A0A3M6UQV5"/>
<keyword evidence="1" id="KW-0175">Coiled coil</keyword>
<evidence type="ECO:0000313" key="3">
    <source>
        <dbReference type="Proteomes" id="UP000275408"/>
    </source>
</evidence>
<organism evidence="2 3">
    <name type="scientific">Pocillopora damicornis</name>
    <name type="common">Cauliflower coral</name>
    <name type="synonym">Millepora damicornis</name>
    <dbReference type="NCBI Taxonomy" id="46731"/>
    <lineage>
        <taxon>Eukaryota</taxon>
        <taxon>Metazoa</taxon>
        <taxon>Cnidaria</taxon>
        <taxon>Anthozoa</taxon>
        <taxon>Hexacorallia</taxon>
        <taxon>Scleractinia</taxon>
        <taxon>Astrocoeniina</taxon>
        <taxon>Pocilloporidae</taxon>
        <taxon>Pocillopora</taxon>
    </lineage>
</organism>
<protein>
    <recommendedName>
        <fullName evidence="4">WSC domain-containing protein</fullName>
    </recommendedName>
</protein>
<dbReference type="PANTHER" id="PTHR47635:SF2">
    <property type="entry name" value="LAMG-LIKE JELLYROLL FOLD DOMAIN-CONTAINING PROTEIN"/>
    <property type="match status" value="1"/>
</dbReference>
<proteinExistence type="predicted"/>
<dbReference type="PANTHER" id="PTHR47635">
    <property type="entry name" value="CUB DOMAIN-CONTAINING PROTEIN"/>
    <property type="match status" value="1"/>
</dbReference>
<dbReference type="EMBL" id="RCHS01000944">
    <property type="protein sequence ID" value="RMX56032.1"/>
    <property type="molecule type" value="Genomic_DNA"/>
</dbReference>
<dbReference type="Proteomes" id="UP000275408">
    <property type="component" value="Unassembled WGS sequence"/>
</dbReference>
<dbReference type="Pfam" id="PF15112">
    <property type="entry name" value="DUF4559"/>
    <property type="match status" value="1"/>
</dbReference>